<proteinExistence type="predicted"/>
<gene>
    <name evidence="1" type="ORF">B4167_1614</name>
</gene>
<dbReference type="Proteomes" id="UP000032076">
    <property type="component" value="Unassembled WGS sequence"/>
</dbReference>
<sequence length="58" mass="6715">MQAAYLEIGLAFFRLLETNHAAKNFKNNIFTIISMPIFKKISSDVPTTHIPHVNFLYF</sequence>
<reference evidence="1 2" key="1">
    <citation type="submission" date="2015-01" db="EMBL/GenBank/DDBJ databases">
        <title>Draft Genome Sequences of Four Bacillus thermoamylovorans Strains, Isolated From Food Products.</title>
        <authorList>
            <person name="Krawcyk A.O."/>
            <person name="Berendsen E.M."/>
            <person name="Eijlander R.T."/>
            <person name="de Jong A."/>
            <person name="Wells-Bennik M."/>
            <person name="Kuipers O.P."/>
        </authorList>
    </citation>
    <scope>NUCLEOTIDE SEQUENCE [LARGE SCALE GENOMIC DNA]</scope>
    <source>
        <strain evidence="1 2">B4167</strain>
    </source>
</reference>
<dbReference type="EMBL" id="JXLU01000014">
    <property type="protein sequence ID" value="KIO74069.1"/>
    <property type="molecule type" value="Genomic_DNA"/>
</dbReference>
<protein>
    <submittedName>
        <fullName evidence="1">Uncharacterized protein</fullName>
    </submittedName>
</protein>
<accession>A0ABD4AAN6</accession>
<organism evidence="1 2">
    <name type="scientific">Caldibacillus thermoamylovorans</name>
    <dbReference type="NCBI Taxonomy" id="35841"/>
    <lineage>
        <taxon>Bacteria</taxon>
        <taxon>Bacillati</taxon>
        <taxon>Bacillota</taxon>
        <taxon>Bacilli</taxon>
        <taxon>Bacillales</taxon>
        <taxon>Bacillaceae</taxon>
        <taxon>Caldibacillus</taxon>
    </lineage>
</organism>
<name>A0ABD4AAN6_9BACI</name>
<evidence type="ECO:0000313" key="1">
    <source>
        <dbReference type="EMBL" id="KIO74069.1"/>
    </source>
</evidence>
<comment type="caution">
    <text evidence="1">The sequence shown here is derived from an EMBL/GenBank/DDBJ whole genome shotgun (WGS) entry which is preliminary data.</text>
</comment>
<evidence type="ECO:0000313" key="2">
    <source>
        <dbReference type="Proteomes" id="UP000032076"/>
    </source>
</evidence>
<dbReference type="AlphaFoldDB" id="A0ABD4AAN6"/>